<name>A0A4R2LAM1_9GAMM</name>
<reference evidence="2 3" key="1">
    <citation type="submission" date="2019-03" db="EMBL/GenBank/DDBJ databases">
        <title>Genomic Encyclopedia of Type Strains, Phase IV (KMG-IV): sequencing the most valuable type-strain genomes for metagenomic binning, comparative biology and taxonomic classification.</title>
        <authorList>
            <person name="Goeker M."/>
        </authorList>
    </citation>
    <scope>NUCLEOTIDE SEQUENCE [LARGE SCALE GENOMIC DNA]</scope>
    <source>
        <strain evidence="2 3">DSM 23344</strain>
    </source>
</reference>
<evidence type="ECO:0000313" key="3">
    <source>
        <dbReference type="Proteomes" id="UP000294980"/>
    </source>
</evidence>
<dbReference type="AlphaFoldDB" id="A0A4R2LAM1"/>
<dbReference type="InterPro" id="IPR012902">
    <property type="entry name" value="N_methyl_site"/>
</dbReference>
<organism evidence="2 3">
    <name type="scientific">Chromatocurvus halotolerans</name>
    <dbReference type="NCBI Taxonomy" id="1132028"/>
    <lineage>
        <taxon>Bacteria</taxon>
        <taxon>Pseudomonadati</taxon>
        <taxon>Pseudomonadota</taxon>
        <taxon>Gammaproteobacteria</taxon>
        <taxon>Cellvibrionales</taxon>
        <taxon>Halieaceae</taxon>
        <taxon>Chromatocurvus</taxon>
    </lineage>
</organism>
<dbReference type="RefSeq" id="WP_276309852.1">
    <property type="nucleotide sequence ID" value="NZ_QQSW01000003.1"/>
</dbReference>
<keyword evidence="1" id="KW-1133">Transmembrane helix</keyword>
<evidence type="ECO:0000313" key="2">
    <source>
        <dbReference type="EMBL" id="TCO76315.1"/>
    </source>
</evidence>
<proteinExistence type="predicted"/>
<comment type="caution">
    <text evidence="2">The sequence shown here is derived from an EMBL/GenBank/DDBJ whole genome shotgun (WGS) entry which is preliminary data.</text>
</comment>
<dbReference type="InterPro" id="IPR031982">
    <property type="entry name" value="PilE-like"/>
</dbReference>
<keyword evidence="1" id="KW-0812">Transmembrane</keyword>
<dbReference type="InterPro" id="IPR045584">
    <property type="entry name" value="Pilin-like"/>
</dbReference>
<dbReference type="NCBIfam" id="TIGR02532">
    <property type="entry name" value="IV_pilin_GFxxxE"/>
    <property type="match status" value="1"/>
</dbReference>
<dbReference type="Pfam" id="PF16732">
    <property type="entry name" value="ComP_DUS"/>
    <property type="match status" value="1"/>
</dbReference>
<sequence>MRGPLAELQQDRHARLTGHRVRQRHGAMIAPRRHGAGFTLMELMIVVAIVAILAAVALPAYQDSVTRTWRNKATACLTELAQSMERRFTGNMSYVGPAGAADELPPNTCTVEDGMAQRYAFSFVDDPSAGEFTLQAEPQGVQATRDEDRCGTLRIDQRGTRTSSVEGGDAVCW</sequence>
<gene>
    <name evidence="2" type="ORF">EV688_105278</name>
</gene>
<keyword evidence="3" id="KW-1185">Reference proteome</keyword>
<accession>A0A4R2LAM1</accession>
<dbReference type="Gene3D" id="3.30.700.10">
    <property type="entry name" value="Glycoprotein, Type 4 Pilin"/>
    <property type="match status" value="1"/>
</dbReference>
<protein>
    <submittedName>
        <fullName evidence="2">Type IV pilus assembly protein PilE</fullName>
    </submittedName>
</protein>
<dbReference type="GO" id="GO:0043683">
    <property type="term" value="P:type IV pilus assembly"/>
    <property type="evidence" value="ECO:0007669"/>
    <property type="project" value="InterPro"/>
</dbReference>
<keyword evidence="1" id="KW-0472">Membrane</keyword>
<evidence type="ECO:0000256" key="1">
    <source>
        <dbReference type="SAM" id="Phobius"/>
    </source>
</evidence>
<dbReference type="SUPFAM" id="SSF54523">
    <property type="entry name" value="Pili subunits"/>
    <property type="match status" value="1"/>
</dbReference>
<dbReference type="EMBL" id="SLWX01000005">
    <property type="protein sequence ID" value="TCO76315.1"/>
    <property type="molecule type" value="Genomic_DNA"/>
</dbReference>
<dbReference type="Proteomes" id="UP000294980">
    <property type="component" value="Unassembled WGS sequence"/>
</dbReference>
<feature type="transmembrane region" description="Helical" evidence="1">
    <location>
        <begin position="38"/>
        <end position="61"/>
    </location>
</feature>
<dbReference type="Pfam" id="PF07963">
    <property type="entry name" value="N_methyl"/>
    <property type="match status" value="1"/>
</dbReference>